<evidence type="ECO:0000256" key="1">
    <source>
        <dbReference type="SAM" id="MobiDB-lite"/>
    </source>
</evidence>
<keyword evidence="2" id="KW-0812">Transmembrane</keyword>
<sequence>MSNVHRAVVGGVALLGVVGTSVGLWATQTPEHAAGSLVVDDGAQVLDLPALEAGVEGLRFHEPTDVAVYSTLGGEAAQTDDLALNTAVLEHARAERTEWLSADGQTWADDLFIFAVDPEGRLVGTYFGENREVPQEEQLEIQDAAKDDFRAADWTDGTLAGLEAGAARIEQPFMRSAGGVVLAGLLSLLTAVGAGTWLGIGVHRARVSRDMRAEGDRRMASVVGEMDATELHARLIPEDSRYGGRVLRRYDEFTRGVRELTDLGNEVRAIPESAYNRKASQTRLTAYRDKALELDHLDDVIADTATFLGRDRAWAQAWTRQEAPLREDLEQVGSVIETDVPDEARGLPQVAELREFASGALARLDQLRGQLEAQEVSPDDALDELRTTRDGLSERLDRLAGAVAEEVGKTPEERVAMKKAMRDERSQRRTEATILAAAYPSWGWYPLGAFQTGLHSGTAAVEQSRSSSSGATSGYSGGGGFSGAGSSSRF</sequence>
<dbReference type="Proteomes" id="UP000054837">
    <property type="component" value="Unassembled WGS sequence"/>
</dbReference>
<keyword evidence="2" id="KW-1133">Transmembrane helix</keyword>
<evidence type="ECO:0000259" key="3">
    <source>
        <dbReference type="Pfam" id="PF17173"/>
    </source>
</evidence>
<evidence type="ECO:0000313" key="5">
    <source>
        <dbReference type="Proteomes" id="UP000054837"/>
    </source>
</evidence>
<comment type="caution">
    <text evidence="4">The sequence shown here is derived from an EMBL/GenBank/DDBJ whole genome shotgun (WGS) entry which is preliminary data.</text>
</comment>
<keyword evidence="2" id="KW-0472">Membrane</keyword>
<dbReference type="Pfam" id="PF17173">
    <property type="entry name" value="DUF5129"/>
    <property type="match status" value="1"/>
</dbReference>
<dbReference type="OrthoDB" id="3249697at2"/>
<proteinExistence type="predicted"/>
<evidence type="ECO:0000313" key="4">
    <source>
        <dbReference type="EMBL" id="KUG53604.1"/>
    </source>
</evidence>
<dbReference type="EMBL" id="LQBL01000028">
    <property type="protein sequence ID" value="KUG53604.1"/>
    <property type="molecule type" value="Genomic_DNA"/>
</dbReference>
<dbReference type="InterPro" id="IPR033435">
    <property type="entry name" value="DUF5129"/>
</dbReference>
<dbReference type="RefSeq" id="WP_058891613.1">
    <property type="nucleotide sequence ID" value="NZ_LQBL01000028.1"/>
</dbReference>
<accession>A0A0W8I5V8</accession>
<organism evidence="4 5">
    <name type="scientific">Serinicoccus chungangensis</name>
    <dbReference type="NCBI Taxonomy" id="767452"/>
    <lineage>
        <taxon>Bacteria</taxon>
        <taxon>Bacillati</taxon>
        <taxon>Actinomycetota</taxon>
        <taxon>Actinomycetes</taxon>
        <taxon>Micrococcales</taxon>
        <taxon>Ornithinimicrobiaceae</taxon>
        <taxon>Serinicoccus</taxon>
    </lineage>
</organism>
<feature type="region of interest" description="Disordered" evidence="1">
    <location>
        <begin position="461"/>
        <end position="490"/>
    </location>
</feature>
<gene>
    <name evidence="4" type="ORF">AVL62_02140</name>
</gene>
<dbReference type="STRING" id="767452.AVL62_02140"/>
<reference evidence="4 5" key="1">
    <citation type="submission" date="2015-12" db="EMBL/GenBank/DDBJ databases">
        <title>Serinicoccus chungangenesis strain CD08_5 genome sequencing and assembly.</title>
        <authorList>
            <person name="Chander A.M."/>
            <person name="Kaur G."/>
            <person name="Nair G.R."/>
            <person name="Dhawan D.K."/>
            <person name="Kochhar R.K."/>
            <person name="Mayilraj S."/>
            <person name="Bhadada S.K."/>
        </authorList>
    </citation>
    <scope>NUCLEOTIDE SEQUENCE [LARGE SCALE GENOMIC DNA]</scope>
    <source>
        <strain evidence="4 5">CD08_5</strain>
    </source>
</reference>
<feature type="transmembrane region" description="Helical" evidence="2">
    <location>
        <begin position="180"/>
        <end position="202"/>
    </location>
</feature>
<name>A0A0W8I5V8_9MICO</name>
<evidence type="ECO:0000256" key="2">
    <source>
        <dbReference type="SAM" id="Phobius"/>
    </source>
</evidence>
<keyword evidence="5" id="KW-1185">Reference proteome</keyword>
<feature type="domain" description="DUF5129" evidence="3">
    <location>
        <begin position="39"/>
        <end position="385"/>
    </location>
</feature>
<dbReference type="AlphaFoldDB" id="A0A0W8I5V8"/>
<feature type="compositionally biased region" description="Low complexity" evidence="1">
    <location>
        <begin position="464"/>
        <end position="474"/>
    </location>
</feature>
<protein>
    <recommendedName>
        <fullName evidence="3">DUF5129 domain-containing protein</fullName>
    </recommendedName>
</protein>